<keyword evidence="1" id="KW-0472">Membrane</keyword>
<dbReference type="EMBL" id="BK015853">
    <property type="protein sequence ID" value="DAD69658.1"/>
    <property type="molecule type" value="Genomic_DNA"/>
</dbReference>
<accession>A0A8S5LI86</accession>
<organism evidence="2">
    <name type="scientific">Siphoviridae sp. ctlHU7</name>
    <dbReference type="NCBI Taxonomy" id="2827588"/>
    <lineage>
        <taxon>Viruses</taxon>
        <taxon>Duplodnaviria</taxon>
        <taxon>Heunggongvirae</taxon>
        <taxon>Uroviricota</taxon>
        <taxon>Caudoviricetes</taxon>
    </lineage>
</organism>
<proteinExistence type="predicted"/>
<evidence type="ECO:0000313" key="2">
    <source>
        <dbReference type="EMBL" id="DAD69658.1"/>
    </source>
</evidence>
<protein>
    <submittedName>
        <fullName evidence="2">Uncharacterized protein</fullName>
    </submittedName>
</protein>
<keyword evidence="1" id="KW-0812">Transmembrane</keyword>
<reference evidence="2" key="1">
    <citation type="journal article" date="2021" name="Proc. Natl. Acad. Sci. U.S.A.">
        <title>A Catalog of Tens of Thousands of Viruses from Human Metagenomes Reveals Hidden Associations with Chronic Diseases.</title>
        <authorList>
            <person name="Tisza M.J."/>
            <person name="Buck C.B."/>
        </authorList>
    </citation>
    <scope>NUCLEOTIDE SEQUENCE</scope>
    <source>
        <strain evidence="2">CtlHU7</strain>
    </source>
</reference>
<name>A0A8S5LI86_9CAUD</name>
<feature type="transmembrane region" description="Helical" evidence="1">
    <location>
        <begin position="6"/>
        <end position="27"/>
    </location>
</feature>
<sequence>MGVEVVFLFSVIIGVLLFGSLNLFNVISPQSLLGESYTI</sequence>
<keyword evidence="1" id="KW-1133">Transmembrane helix</keyword>
<evidence type="ECO:0000256" key="1">
    <source>
        <dbReference type="SAM" id="Phobius"/>
    </source>
</evidence>